<dbReference type="AlphaFoldDB" id="A0A060WNW8"/>
<reference evidence="1" key="2">
    <citation type="submission" date="2014-03" db="EMBL/GenBank/DDBJ databases">
        <authorList>
            <person name="Genoscope - CEA"/>
        </authorList>
    </citation>
    <scope>NUCLEOTIDE SEQUENCE</scope>
</reference>
<reference evidence="1" key="1">
    <citation type="journal article" date="2014" name="Nat. Commun.">
        <title>The rainbow trout genome provides novel insights into evolution after whole-genome duplication in vertebrates.</title>
        <authorList>
            <person name="Berthelot C."/>
            <person name="Brunet F."/>
            <person name="Chalopin D."/>
            <person name="Juanchich A."/>
            <person name="Bernard M."/>
            <person name="Noel B."/>
            <person name="Bento P."/>
            <person name="Da Silva C."/>
            <person name="Labadie K."/>
            <person name="Alberti A."/>
            <person name="Aury J.M."/>
            <person name="Louis A."/>
            <person name="Dehais P."/>
            <person name="Bardou P."/>
            <person name="Montfort J."/>
            <person name="Klopp C."/>
            <person name="Cabau C."/>
            <person name="Gaspin C."/>
            <person name="Thorgaard G.H."/>
            <person name="Boussaha M."/>
            <person name="Quillet E."/>
            <person name="Guyomard R."/>
            <person name="Galiana D."/>
            <person name="Bobe J."/>
            <person name="Volff J.N."/>
            <person name="Genet C."/>
            <person name="Wincker P."/>
            <person name="Jaillon O."/>
            <person name="Roest Crollius H."/>
            <person name="Guiguen Y."/>
        </authorList>
    </citation>
    <scope>NUCLEOTIDE SEQUENCE [LARGE SCALE GENOMIC DNA]</scope>
</reference>
<sequence length="74" mass="8511">MEWNKWAINCLDYTSYESLIWGVEETEQLDMALALQDHYTLIKSLKVVPMAPTVERKPPVFAVESASVEIQHCL</sequence>
<proteinExistence type="predicted"/>
<evidence type="ECO:0000313" key="1">
    <source>
        <dbReference type="EMBL" id="CDQ69108.1"/>
    </source>
</evidence>
<protein>
    <submittedName>
        <fullName evidence="1">Uncharacterized protein</fullName>
    </submittedName>
</protein>
<gene>
    <name evidence="1" type="ORF">GSONMT00041580001</name>
</gene>
<dbReference type="EMBL" id="FR904654">
    <property type="protein sequence ID" value="CDQ69108.1"/>
    <property type="molecule type" value="Genomic_DNA"/>
</dbReference>
<name>A0A060WNW8_ONCMY</name>
<evidence type="ECO:0000313" key="2">
    <source>
        <dbReference type="Proteomes" id="UP000193380"/>
    </source>
</evidence>
<dbReference type="STRING" id="8022.A0A060WNW8"/>
<dbReference type="Proteomes" id="UP000193380">
    <property type="component" value="Unassembled WGS sequence"/>
</dbReference>
<dbReference type="PaxDb" id="8022-A0A060WNW8"/>
<accession>A0A060WNW8</accession>
<organism evidence="1 2">
    <name type="scientific">Oncorhynchus mykiss</name>
    <name type="common">Rainbow trout</name>
    <name type="synonym">Salmo gairdneri</name>
    <dbReference type="NCBI Taxonomy" id="8022"/>
    <lineage>
        <taxon>Eukaryota</taxon>
        <taxon>Metazoa</taxon>
        <taxon>Chordata</taxon>
        <taxon>Craniata</taxon>
        <taxon>Vertebrata</taxon>
        <taxon>Euteleostomi</taxon>
        <taxon>Actinopterygii</taxon>
        <taxon>Neopterygii</taxon>
        <taxon>Teleostei</taxon>
        <taxon>Protacanthopterygii</taxon>
        <taxon>Salmoniformes</taxon>
        <taxon>Salmonidae</taxon>
        <taxon>Salmoninae</taxon>
        <taxon>Oncorhynchus</taxon>
    </lineage>
</organism>